<accession>A0A8H6CNE7</accession>
<proteinExistence type="inferred from homology"/>
<evidence type="ECO:0000256" key="2">
    <source>
        <dbReference type="ARBA" id="ARBA00029454"/>
    </source>
</evidence>
<reference evidence="5 6" key="1">
    <citation type="journal article" date="2020" name="Genomics">
        <title>Complete, high-quality genomes from long-read metagenomic sequencing of two wolf lichen thalli reveals enigmatic genome architecture.</title>
        <authorList>
            <person name="McKenzie S.K."/>
            <person name="Walston R.F."/>
            <person name="Allen J.L."/>
        </authorList>
    </citation>
    <scope>NUCLEOTIDE SEQUENCE [LARGE SCALE GENOMIC DNA]</scope>
    <source>
        <strain evidence="5">WasteWater2</strain>
    </source>
</reference>
<dbReference type="EMBL" id="JACCJC010000088">
    <property type="protein sequence ID" value="KAF6226739.1"/>
    <property type="molecule type" value="Genomic_DNA"/>
</dbReference>
<dbReference type="Proteomes" id="UP000578531">
    <property type="component" value="Unassembled WGS sequence"/>
</dbReference>
<dbReference type="GO" id="GO:0043041">
    <property type="term" value="P:amino acid activation for nonribosomal peptide biosynthetic process"/>
    <property type="evidence" value="ECO:0007669"/>
    <property type="project" value="TreeGrafter"/>
</dbReference>
<comment type="similarity">
    <text evidence="2">Belongs to the NRP synthetase family.</text>
</comment>
<dbReference type="Gene3D" id="1.10.1200.10">
    <property type="entry name" value="ACP-like"/>
    <property type="match status" value="1"/>
</dbReference>
<dbReference type="OrthoDB" id="416786at2759"/>
<dbReference type="AlphaFoldDB" id="A0A8H6CNE7"/>
<dbReference type="Gene3D" id="3.30.559.30">
    <property type="entry name" value="Nonribosomal peptide synthetase, condensation domain"/>
    <property type="match status" value="1"/>
</dbReference>
<evidence type="ECO:0000313" key="5">
    <source>
        <dbReference type="EMBL" id="KAF6226739.1"/>
    </source>
</evidence>
<feature type="domain" description="Carrier" evidence="4">
    <location>
        <begin position="1"/>
        <end position="75"/>
    </location>
</feature>
<evidence type="ECO:0000256" key="3">
    <source>
        <dbReference type="SAM" id="MobiDB-lite"/>
    </source>
</evidence>
<evidence type="ECO:0000259" key="4">
    <source>
        <dbReference type="PROSITE" id="PS50075"/>
    </source>
</evidence>
<comment type="caution">
    <text evidence="5">The sequence shown here is derived from an EMBL/GenBank/DDBJ whole genome shotgun (WGS) entry which is preliminary data.</text>
</comment>
<dbReference type="InterPro" id="IPR023213">
    <property type="entry name" value="CAT-like_dom_sf"/>
</dbReference>
<name>A0A8H6CNE7_9LECA</name>
<gene>
    <name evidence="5" type="ORF">HO173_012342</name>
</gene>
<dbReference type="PANTHER" id="PTHR45527:SF3">
    <property type="entry name" value="SIDEROPHORE SYNTHETASE (EUROFUNG)"/>
    <property type="match status" value="1"/>
</dbReference>
<feature type="compositionally biased region" description="Polar residues" evidence="3">
    <location>
        <begin position="582"/>
        <end position="592"/>
    </location>
</feature>
<dbReference type="InterPro" id="IPR009081">
    <property type="entry name" value="PP-bd_ACP"/>
</dbReference>
<evidence type="ECO:0000313" key="6">
    <source>
        <dbReference type="Proteomes" id="UP000578531"/>
    </source>
</evidence>
<dbReference type="RefSeq" id="XP_037158890.1">
    <property type="nucleotide sequence ID" value="XM_037314214.1"/>
</dbReference>
<dbReference type="PANTHER" id="PTHR45527">
    <property type="entry name" value="NONRIBOSOMAL PEPTIDE SYNTHETASE"/>
    <property type="match status" value="1"/>
</dbReference>
<keyword evidence="6" id="KW-1185">Reference proteome</keyword>
<dbReference type="GO" id="GO:0005737">
    <property type="term" value="C:cytoplasm"/>
    <property type="evidence" value="ECO:0007669"/>
    <property type="project" value="TreeGrafter"/>
</dbReference>
<dbReference type="GeneID" id="59293978"/>
<dbReference type="Pfam" id="PF00550">
    <property type="entry name" value="PP-binding"/>
    <property type="match status" value="1"/>
</dbReference>
<protein>
    <recommendedName>
        <fullName evidence="4">Carrier domain-containing protein</fullName>
    </recommendedName>
</protein>
<evidence type="ECO:0000256" key="1">
    <source>
        <dbReference type="ARBA" id="ARBA00022598"/>
    </source>
</evidence>
<dbReference type="Gene3D" id="3.30.559.10">
    <property type="entry name" value="Chloramphenicol acetyltransferase-like domain"/>
    <property type="match status" value="1"/>
</dbReference>
<keyword evidence="1" id="KW-0436">Ligase</keyword>
<dbReference type="InterPro" id="IPR036736">
    <property type="entry name" value="ACP-like_sf"/>
</dbReference>
<dbReference type="SUPFAM" id="SSF52777">
    <property type="entry name" value="CoA-dependent acyltransferases"/>
    <property type="match status" value="2"/>
</dbReference>
<dbReference type="GO" id="GO:0044550">
    <property type="term" value="P:secondary metabolite biosynthetic process"/>
    <property type="evidence" value="ECO:0007669"/>
    <property type="project" value="TreeGrafter"/>
</dbReference>
<dbReference type="GO" id="GO:0031177">
    <property type="term" value="F:phosphopantetheine binding"/>
    <property type="evidence" value="ECO:0007669"/>
    <property type="project" value="TreeGrafter"/>
</dbReference>
<dbReference type="PROSITE" id="PS50075">
    <property type="entry name" value="CARRIER"/>
    <property type="match status" value="1"/>
</dbReference>
<dbReference type="Pfam" id="PF00668">
    <property type="entry name" value="Condensation"/>
    <property type="match status" value="1"/>
</dbReference>
<organism evidence="5 6">
    <name type="scientific">Letharia columbiana</name>
    <dbReference type="NCBI Taxonomy" id="112416"/>
    <lineage>
        <taxon>Eukaryota</taxon>
        <taxon>Fungi</taxon>
        <taxon>Dikarya</taxon>
        <taxon>Ascomycota</taxon>
        <taxon>Pezizomycotina</taxon>
        <taxon>Lecanoromycetes</taxon>
        <taxon>OSLEUM clade</taxon>
        <taxon>Lecanoromycetidae</taxon>
        <taxon>Lecanorales</taxon>
        <taxon>Lecanorineae</taxon>
        <taxon>Parmeliaceae</taxon>
        <taxon>Letharia</taxon>
    </lineage>
</organism>
<sequence length="629" mass="70598">MESMETRLRAAWCQVLDMEEDELDSDSHFFQQGGDSVAAMRLIGIAEGYKIQLDNGTIYDFPMLKNMASNSQEISVTSETSAPKAIIESLDEDLVQACAEACKINSQVIEDIFPAIEIQNIIQQWHMKHGSAMLQYVFQIHGPASKDLIREVFDVIRQKNQILRTRLVQHKGALYQVVVKDNAEWYEGTNLSEYRNSVFSQDGWVLYGDPLFRYAFIEEGRDLYFAYTSHHSGYDGWTNHLVFDALEEGLRDLEVLRQKPVRAQFKQFGEWLQRHSTAKDDVTTSMAYWKSYLGGFQGFGDQFHVASGYTPYETTRLTKIMPVRRRGSAFALSTMAHAAWAISLANVYRHNDILFMSVASGRRMPRDNPLPGVESIMGPLVAGTYLRPRLRADQAIEDLLRDTQDHMLSTIPYQRESRRVIAEILGPRAICLSALNWHPMGNDMPARVIDFENPDGSITRLEGRRDLHTPFTIPITLVIDVWEHHDHLRIIAKWDEKLYDNDRVALMLDQLAENLGRIAASKVQRVGDLWTMRGLSGNGPADDRGLDDRDRSVPAQEALVDSSPPGTEVGDTLGTGAKGDSATFTPGTTGQGISVEHPSNDNASPKVATPILDIPHSDSTTNVSIINGE</sequence>
<dbReference type="SUPFAM" id="SSF47336">
    <property type="entry name" value="ACP-like"/>
    <property type="match status" value="1"/>
</dbReference>
<dbReference type="InterPro" id="IPR001242">
    <property type="entry name" value="Condensation_dom"/>
</dbReference>
<feature type="region of interest" description="Disordered" evidence="3">
    <location>
        <begin position="555"/>
        <end position="629"/>
    </location>
</feature>
<dbReference type="GO" id="GO:0016874">
    <property type="term" value="F:ligase activity"/>
    <property type="evidence" value="ECO:0007669"/>
    <property type="project" value="UniProtKB-KW"/>
</dbReference>
<feature type="compositionally biased region" description="Polar residues" evidence="3">
    <location>
        <begin position="617"/>
        <end position="629"/>
    </location>
</feature>